<proteinExistence type="predicted"/>
<dbReference type="AlphaFoldDB" id="K0SUC2"/>
<evidence type="ECO:0000313" key="2">
    <source>
        <dbReference type="EMBL" id="EJK61862.1"/>
    </source>
</evidence>
<evidence type="ECO:0000256" key="1">
    <source>
        <dbReference type="SAM" id="MobiDB-lite"/>
    </source>
</evidence>
<feature type="compositionally biased region" description="Polar residues" evidence="1">
    <location>
        <begin position="16"/>
        <end position="30"/>
    </location>
</feature>
<dbReference type="EMBL" id="AGNL01019390">
    <property type="protein sequence ID" value="EJK61862.1"/>
    <property type="molecule type" value="Genomic_DNA"/>
</dbReference>
<evidence type="ECO:0000313" key="3">
    <source>
        <dbReference type="Proteomes" id="UP000266841"/>
    </source>
</evidence>
<dbReference type="Proteomes" id="UP000266841">
    <property type="component" value="Unassembled WGS sequence"/>
</dbReference>
<organism evidence="2 3">
    <name type="scientific">Thalassiosira oceanica</name>
    <name type="common">Marine diatom</name>
    <dbReference type="NCBI Taxonomy" id="159749"/>
    <lineage>
        <taxon>Eukaryota</taxon>
        <taxon>Sar</taxon>
        <taxon>Stramenopiles</taxon>
        <taxon>Ochrophyta</taxon>
        <taxon>Bacillariophyta</taxon>
        <taxon>Coscinodiscophyceae</taxon>
        <taxon>Thalassiosirophycidae</taxon>
        <taxon>Thalassiosirales</taxon>
        <taxon>Thalassiosiraceae</taxon>
        <taxon>Thalassiosira</taxon>
    </lineage>
</organism>
<name>K0SUC2_THAOC</name>
<feature type="compositionally biased region" description="Basic and acidic residues" evidence="1">
    <location>
        <begin position="33"/>
        <end position="47"/>
    </location>
</feature>
<protein>
    <submittedName>
        <fullName evidence="2">Uncharacterized protein</fullName>
    </submittedName>
</protein>
<feature type="region of interest" description="Disordered" evidence="1">
    <location>
        <begin position="1"/>
        <end position="65"/>
    </location>
</feature>
<sequence length="80" mass="8573">LQEGVAQPRTGVLQRRGTSVSDSGSRTATLTDDVYHHELGTREEDRQSQGTSLRGDDRTLEGNGLGNAVIRDEGCDGLFG</sequence>
<feature type="non-terminal residue" evidence="2">
    <location>
        <position position="1"/>
    </location>
</feature>
<keyword evidence="3" id="KW-1185">Reference proteome</keyword>
<gene>
    <name evidence="2" type="ORF">THAOC_17570</name>
</gene>
<accession>K0SUC2</accession>
<reference evidence="2 3" key="1">
    <citation type="journal article" date="2012" name="Genome Biol.">
        <title>Genome and low-iron response of an oceanic diatom adapted to chronic iron limitation.</title>
        <authorList>
            <person name="Lommer M."/>
            <person name="Specht M."/>
            <person name="Roy A.S."/>
            <person name="Kraemer L."/>
            <person name="Andreson R."/>
            <person name="Gutowska M.A."/>
            <person name="Wolf J."/>
            <person name="Bergner S.V."/>
            <person name="Schilhabel M.B."/>
            <person name="Klostermeier U.C."/>
            <person name="Beiko R.G."/>
            <person name="Rosenstiel P."/>
            <person name="Hippler M."/>
            <person name="Laroche J."/>
        </authorList>
    </citation>
    <scope>NUCLEOTIDE SEQUENCE [LARGE SCALE GENOMIC DNA]</scope>
    <source>
        <strain evidence="2 3">CCMP1005</strain>
    </source>
</reference>
<comment type="caution">
    <text evidence="2">The sequence shown here is derived from an EMBL/GenBank/DDBJ whole genome shotgun (WGS) entry which is preliminary data.</text>
</comment>